<evidence type="ECO:0000313" key="8">
    <source>
        <dbReference type="EMBL" id="KAK4757441.1"/>
    </source>
</evidence>
<dbReference type="FunFam" id="3.40.1810.10:FF:000006">
    <property type="entry name" value="Agamous-like MADS-box protein AGL62"/>
    <property type="match status" value="1"/>
</dbReference>
<keyword evidence="5" id="KW-0539">Nucleus</keyword>
<protein>
    <recommendedName>
        <fullName evidence="7">MADS-box domain-containing protein</fullName>
    </recommendedName>
</protein>
<dbReference type="SUPFAM" id="SSF55455">
    <property type="entry name" value="SRF-like"/>
    <property type="match status" value="1"/>
</dbReference>
<dbReference type="GO" id="GO:0005634">
    <property type="term" value="C:nucleus"/>
    <property type="evidence" value="ECO:0007669"/>
    <property type="project" value="UniProtKB-SubCell"/>
</dbReference>
<evidence type="ECO:0000256" key="5">
    <source>
        <dbReference type="ARBA" id="ARBA00023242"/>
    </source>
</evidence>
<dbReference type="PANTHER" id="PTHR11945">
    <property type="entry name" value="MADS BOX PROTEIN"/>
    <property type="match status" value="1"/>
</dbReference>
<organism evidence="8 9">
    <name type="scientific">Trapa incisa</name>
    <dbReference type="NCBI Taxonomy" id="236973"/>
    <lineage>
        <taxon>Eukaryota</taxon>
        <taxon>Viridiplantae</taxon>
        <taxon>Streptophyta</taxon>
        <taxon>Embryophyta</taxon>
        <taxon>Tracheophyta</taxon>
        <taxon>Spermatophyta</taxon>
        <taxon>Magnoliopsida</taxon>
        <taxon>eudicotyledons</taxon>
        <taxon>Gunneridae</taxon>
        <taxon>Pentapetalae</taxon>
        <taxon>rosids</taxon>
        <taxon>malvids</taxon>
        <taxon>Myrtales</taxon>
        <taxon>Lythraceae</taxon>
        <taxon>Trapa</taxon>
    </lineage>
</organism>
<keyword evidence="3" id="KW-0238">DNA-binding</keyword>
<dbReference type="GO" id="GO:0000981">
    <property type="term" value="F:DNA-binding transcription factor activity, RNA polymerase II-specific"/>
    <property type="evidence" value="ECO:0007669"/>
    <property type="project" value="TreeGrafter"/>
</dbReference>
<comment type="caution">
    <text evidence="8">The sequence shown here is derived from an EMBL/GenBank/DDBJ whole genome shotgun (WGS) entry which is preliminary data.</text>
</comment>
<dbReference type="Proteomes" id="UP001345219">
    <property type="component" value="Chromosome 15"/>
</dbReference>
<reference evidence="8 9" key="1">
    <citation type="journal article" date="2023" name="Hortic Res">
        <title>Pangenome of water caltrop reveals structural variations and asymmetric subgenome divergence after allopolyploidization.</title>
        <authorList>
            <person name="Zhang X."/>
            <person name="Chen Y."/>
            <person name="Wang L."/>
            <person name="Yuan Y."/>
            <person name="Fang M."/>
            <person name="Shi L."/>
            <person name="Lu R."/>
            <person name="Comes H.P."/>
            <person name="Ma Y."/>
            <person name="Chen Y."/>
            <person name="Huang G."/>
            <person name="Zhou Y."/>
            <person name="Zheng Z."/>
            <person name="Qiu Y."/>
        </authorList>
    </citation>
    <scope>NUCLEOTIDE SEQUENCE [LARGE SCALE GENOMIC DNA]</scope>
    <source>
        <tissue evidence="8">Roots</tissue>
    </source>
</reference>
<evidence type="ECO:0000256" key="2">
    <source>
        <dbReference type="ARBA" id="ARBA00023015"/>
    </source>
</evidence>
<dbReference type="GO" id="GO:0000978">
    <property type="term" value="F:RNA polymerase II cis-regulatory region sequence-specific DNA binding"/>
    <property type="evidence" value="ECO:0007669"/>
    <property type="project" value="TreeGrafter"/>
</dbReference>
<dbReference type="Gene3D" id="3.40.1810.10">
    <property type="entry name" value="Transcription factor, MADS-box"/>
    <property type="match status" value="1"/>
</dbReference>
<name>A0AAN7Q0S9_9MYRT</name>
<evidence type="ECO:0000256" key="6">
    <source>
        <dbReference type="SAM" id="Coils"/>
    </source>
</evidence>
<keyword evidence="6" id="KW-0175">Coiled coil</keyword>
<dbReference type="SMART" id="SM00432">
    <property type="entry name" value="MADS"/>
    <property type="match status" value="1"/>
</dbReference>
<dbReference type="InterPro" id="IPR036879">
    <property type="entry name" value="TF_MADSbox_sf"/>
</dbReference>
<evidence type="ECO:0000256" key="4">
    <source>
        <dbReference type="ARBA" id="ARBA00023163"/>
    </source>
</evidence>
<dbReference type="PRINTS" id="PR00404">
    <property type="entry name" value="MADSDOMAIN"/>
</dbReference>
<dbReference type="EMBL" id="JAXIOK010000012">
    <property type="protein sequence ID" value="KAK4757441.1"/>
    <property type="molecule type" value="Genomic_DNA"/>
</dbReference>
<evidence type="ECO:0000256" key="1">
    <source>
        <dbReference type="ARBA" id="ARBA00004123"/>
    </source>
</evidence>
<dbReference type="AlphaFoldDB" id="A0AAN7Q0S9"/>
<feature type="domain" description="MADS-box" evidence="7">
    <location>
        <begin position="7"/>
        <end position="67"/>
    </location>
</feature>
<keyword evidence="9" id="KW-1185">Reference proteome</keyword>
<evidence type="ECO:0000256" key="3">
    <source>
        <dbReference type="ARBA" id="ARBA00023125"/>
    </source>
</evidence>
<proteinExistence type="predicted"/>
<keyword evidence="4" id="KW-0804">Transcription</keyword>
<evidence type="ECO:0000259" key="7">
    <source>
        <dbReference type="PROSITE" id="PS50066"/>
    </source>
</evidence>
<evidence type="ECO:0000313" key="9">
    <source>
        <dbReference type="Proteomes" id="UP001345219"/>
    </source>
</evidence>
<keyword evidence="2" id="KW-0805">Transcription regulation</keyword>
<dbReference type="GO" id="GO:0046983">
    <property type="term" value="F:protein dimerization activity"/>
    <property type="evidence" value="ECO:0007669"/>
    <property type="project" value="InterPro"/>
</dbReference>
<accession>A0AAN7Q0S9</accession>
<dbReference type="PROSITE" id="PS50066">
    <property type="entry name" value="MADS_BOX_2"/>
    <property type="match status" value="1"/>
</dbReference>
<feature type="coiled-coil region" evidence="6">
    <location>
        <begin position="104"/>
        <end position="131"/>
    </location>
</feature>
<sequence>MAKKTSWGRRKTPAEKMTNDVHRHVTFSKRRKGIFKKASEICTLCNAQAAILAFSEKGKAYSFGHPSVEEVLDRFVKDTVYNGQQRAGQERVCAVEEKDKSARIQKLNLRLNQVLREKEKQNALFEEVKQAMAQISSRRKPVEECNIFELNKLDEELQALKKKVMDKMYSVCKETASTELPPQPYFVEGGPTPVVLPSEHVDDDDHNDHLYFTVEELYGEDFWQGVNNP</sequence>
<gene>
    <name evidence="8" type="ORF">SAY87_018742</name>
</gene>
<dbReference type="PANTHER" id="PTHR11945:SF629">
    <property type="entry name" value="OS02G0164450 PROTEIN"/>
    <property type="match status" value="1"/>
</dbReference>
<dbReference type="InterPro" id="IPR002100">
    <property type="entry name" value="TF_MADSbox"/>
</dbReference>
<dbReference type="Pfam" id="PF00319">
    <property type="entry name" value="SRF-TF"/>
    <property type="match status" value="1"/>
</dbReference>
<comment type="subcellular location">
    <subcellularLocation>
        <location evidence="1">Nucleus</location>
    </subcellularLocation>
</comment>